<sequence length="111" mass="13120">MTCSECFFGRLDQARKQEIIRMTEQLVDSINRGDYEAYTKICDPHLTAFEPEALGNLVEGMEFHKFYFDHAPPIYKTYEPYTLAEVTESLWSKREFSTINEMVQLIDQHDR</sequence>
<evidence type="ECO:0000259" key="1">
    <source>
        <dbReference type="Pfam" id="PF08332"/>
    </source>
</evidence>
<dbReference type="Pfam" id="PF08332">
    <property type="entry name" value="CaMKII_AD"/>
    <property type="match status" value="1"/>
</dbReference>
<protein>
    <recommendedName>
        <fullName evidence="1">Calcium/calmodulin-dependent protein kinase II association-domain domain-containing protein</fullName>
    </recommendedName>
</protein>
<evidence type="ECO:0000313" key="3">
    <source>
        <dbReference type="Proteomes" id="UP001367676"/>
    </source>
</evidence>
<evidence type="ECO:0000313" key="2">
    <source>
        <dbReference type="EMBL" id="KAK7575699.1"/>
    </source>
</evidence>
<organism evidence="2 3">
    <name type="scientific">Parthenolecanium corni</name>
    <dbReference type="NCBI Taxonomy" id="536013"/>
    <lineage>
        <taxon>Eukaryota</taxon>
        <taxon>Metazoa</taxon>
        <taxon>Ecdysozoa</taxon>
        <taxon>Arthropoda</taxon>
        <taxon>Hexapoda</taxon>
        <taxon>Insecta</taxon>
        <taxon>Pterygota</taxon>
        <taxon>Neoptera</taxon>
        <taxon>Paraneoptera</taxon>
        <taxon>Hemiptera</taxon>
        <taxon>Sternorrhyncha</taxon>
        <taxon>Coccoidea</taxon>
        <taxon>Coccidae</taxon>
        <taxon>Parthenolecanium</taxon>
    </lineage>
</organism>
<reference evidence="2 3" key="1">
    <citation type="submission" date="2024-03" db="EMBL/GenBank/DDBJ databases">
        <title>Adaptation during the transition from Ophiocordyceps entomopathogen to insect associate is accompanied by gene loss and intensified selection.</title>
        <authorList>
            <person name="Ward C.M."/>
            <person name="Onetto C.A."/>
            <person name="Borneman A.R."/>
        </authorList>
    </citation>
    <scope>NUCLEOTIDE SEQUENCE [LARGE SCALE GENOMIC DNA]</scope>
    <source>
        <strain evidence="2">AWRI1</strain>
        <tissue evidence="2">Single Adult Female</tissue>
    </source>
</reference>
<comment type="caution">
    <text evidence="2">The sequence shown here is derived from an EMBL/GenBank/DDBJ whole genome shotgun (WGS) entry which is preliminary data.</text>
</comment>
<dbReference type="EMBL" id="JBBCAQ010000036">
    <property type="protein sequence ID" value="KAK7575699.1"/>
    <property type="molecule type" value="Genomic_DNA"/>
</dbReference>
<dbReference type="SUPFAM" id="SSF54427">
    <property type="entry name" value="NTF2-like"/>
    <property type="match status" value="1"/>
</dbReference>
<dbReference type="Proteomes" id="UP001367676">
    <property type="component" value="Unassembled WGS sequence"/>
</dbReference>
<dbReference type="InterPro" id="IPR032710">
    <property type="entry name" value="NTF2-like_dom_sf"/>
</dbReference>
<dbReference type="GO" id="GO:0004683">
    <property type="term" value="F:calcium/calmodulin-dependent protein kinase activity"/>
    <property type="evidence" value="ECO:0007669"/>
    <property type="project" value="InterPro"/>
</dbReference>
<name>A0AAN9T9V2_9HEMI</name>
<feature type="domain" description="Calcium/calmodulin-dependent protein kinase II association-domain" evidence="1">
    <location>
        <begin position="15"/>
        <end position="70"/>
    </location>
</feature>
<accession>A0AAN9T9V2</accession>
<dbReference type="Gene3D" id="3.10.450.50">
    <property type="match status" value="1"/>
</dbReference>
<gene>
    <name evidence="2" type="ORF">V9T40_011985</name>
</gene>
<proteinExistence type="predicted"/>
<keyword evidence="3" id="KW-1185">Reference proteome</keyword>
<dbReference type="InterPro" id="IPR013543">
    <property type="entry name" value="Ca/CaM-dep_prot_kinase-assoc"/>
</dbReference>
<dbReference type="AlphaFoldDB" id="A0AAN9T9V2"/>
<dbReference type="GO" id="GO:0005516">
    <property type="term" value="F:calmodulin binding"/>
    <property type="evidence" value="ECO:0007669"/>
    <property type="project" value="InterPro"/>
</dbReference>